<organism evidence="1 2">
    <name type="scientific">Streptomyces formicae</name>
    <dbReference type="NCBI Taxonomy" id="1616117"/>
    <lineage>
        <taxon>Bacteria</taxon>
        <taxon>Bacillati</taxon>
        <taxon>Actinomycetota</taxon>
        <taxon>Actinomycetes</taxon>
        <taxon>Kitasatosporales</taxon>
        <taxon>Streptomycetaceae</taxon>
        <taxon>Streptomyces</taxon>
    </lineage>
</organism>
<keyword evidence="2" id="KW-1185">Reference proteome</keyword>
<dbReference type="RefSeq" id="WP_098240539.1">
    <property type="nucleotide sequence ID" value="NZ_CP022685.1"/>
</dbReference>
<dbReference type="InterPro" id="IPR049975">
    <property type="entry name" value="SAV_915-like_dom"/>
</dbReference>
<evidence type="ECO:0000313" key="2">
    <source>
        <dbReference type="Proteomes" id="UP000221011"/>
    </source>
</evidence>
<dbReference type="Proteomes" id="UP000221011">
    <property type="component" value="Chromosome"/>
</dbReference>
<evidence type="ECO:0000313" key="1">
    <source>
        <dbReference type="EMBL" id="ATL25421.1"/>
    </source>
</evidence>
<reference evidence="1 2" key="1">
    <citation type="submission" date="2017-08" db="EMBL/GenBank/DDBJ databases">
        <title>Complete Genome Sequence of Streptomyces formicae KY5, the formicamycin producer.</title>
        <authorList>
            <person name="Holmes N.A."/>
            <person name="Devine R."/>
            <person name="Qin Z."/>
            <person name="Seipke R.F."/>
            <person name="Wilkinson B."/>
            <person name="Hutchings M.I."/>
        </authorList>
    </citation>
    <scope>NUCLEOTIDE SEQUENCE [LARGE SCALE GENOMIC DNA]</scope>
    <source>
        <strain evidence="1 2">KY5</strain>
    </source>
</reference>
<proteinExistence type="predicted"/>
<evidence type="ECO:0008006" key="3">
    <source>
        <dbReference type="Google" id="ProtNLM"/>
    </source>
</evidence>
<name>A0A291Q114_9ACTN</name>
<protein>
    <recommendedName>
        <fullName evidence="3">SseB protein N-terminal domain-containing protein</fullName>
    </recommendedName>
</protein>
<gene>
    <name evidence="1" type="ORF">KY5_0403c</name>
</gene>
<dbReference type="EMBL" id="CP022685">
    <property type="protein sequence ID" value="ATL25421.1"/>
    <property type="molecule type" value="Genomic_DNA"/>
</dbReference>
<dbReference type="KEGG" id="sfk:KY5_0403c"/>
<accession>A0A291Q114</accession>
<sequence length="139" mass="14284">MAELPCGEDPEPCEPGPAGPLFVPVRPGPAGCVARLFRTAVGGRTAVAFTTEARLGAALGDTQPWIRLSAPALRALVEPLGVGDVTVDPRLAAHRVGPPPLRPGERCATAWRDRDPQTAGAPRVSGTAALVGAPTLWIG</sequence>
<dbReference type="NCBIfam" id="NF042914">
    <property type="entry name" value="SAV915_dom"/>
    <property type="match status" value="1"/>
</dbReference>
<dbReference type="AlphaFoldDB" id="A0A291Q114"/>